<reference evidence="1 2" key="1">
    <citation type="submission" date="2020-01" db="EMBL/GenBank/DDBJ databases">
        <title>Draft genome sequence of Aspergillus udagawae IFM 46972.</title>
        <authorList>
            <person name="Takahashi H."/>
            <person name="Yaguchi T."/>
        </authorList>
    </citation>
    <scope>NUCLEOTIDE SEQUENCE [LARGE SCALE GENOMIC DNA]</scope>
    <source>
        <strain evidence="1 2">IFM 46972</strain>
    </source>
</reference>
<dbReference type="Proteomes" id="UP000465221">
    <property type="component" value="Unassembled WGS sequence"/>
</dbReference>
<sequence length="116" mass="12847">MEVLVVLDWFATVPSIIRHERVYIPGSKWLHVDLIDEPVCLLAVRQGSRVNGKTTSFCSVIGNVCYGYHCLVHGQGPCEMDMMLRHQNQTETSISARTSHMIPGWTIGSHISPAAG</sequence>
<comment type="caution">
    <text evidence="1">The sequence shown here is derived from an EMBL/GenBank/DDBJ whole genome shotgun (WGS) entry which is preliminary data.</text>
</comment>
<evidence type="ECO:0000313" key="1">
    <source>
        <dbReference type="EMBL" id="GFF58198.1"/>
    </source>
</evidence>
<gene>
    <name evidence="1" type="ORF">IFM46972_11031</name>
</gene>
<dbReference type="AlphaFoldDB" id="A0A8H3SEK2"/>
<organism evidence="1 2">
    <name type="scientific">Aspergillus udagawae</name>
    <dbReference type="NCBI Taxonomy" id="91492"/>
    <lineage>
        <taxon>Eukaryota</taxon>
        <taxon>Fungi</taxon>
        <taxon>Dikarya</taxon>
        <taxon>Ascomycota</taxon>
        <taxon>Pezizomycotina</taxon>
        <taxon>Eurotiomycetes</taxon>
        <taxon>Eurotiomycetidae</taxon>
        <taxon>Eurotiales</taxon>
        <taxon>Aspergillaceae</taxon>
        <taxon>Aspergillus</taxon>
        <taxon>Aspergillus subgen. Fumigati</taxon>
    </lineage>
</organism>
<proteinExistence type="predicted"/>
<name>A0A8H3SEK2_9EURO</name>
<protein>
    <submittedName>
        <fullName evidence="1">Transcriptional repressor TupA/RocA, putative</fullName>
    </submittedName>
</protein>
<accession>A0A8H3SEK2</accession>
<evidence type="ECO:0000313" key="2">
    <source>
        <dbReference type="Proteomes" id="UP000465221"/>
    </source>
</evidence>
<dbReference type="EMBL" id="BLKC01000167">
    <property type="protein sequence ID" value="GFF58198.1"/>
    <property type="molecule type" value="Genomic_DNA"/>
</dbReference>